<dbReference type="Gene3D" id="1.10.260.50">
    <property type="match status" value="1"/>
</dbReference>
<keyword evidence="11" id="KW-1185">Reference proteome</keyword>
<keyword evidence="3 10" id="KW-0808">Transferase</keyword>
<proteinExistence type="inferred from homology"/>
<accession>A0A517MPD9</accession>
<sequence length="381" mass="40552">MIYLDNNATTRIAPAVLQAMASVWERGPLNPSSQHAQGRIARSILDQALAQIGRLLGADIEKPGGPQLILTSGGTEANQLAMCGFGDSHRPLVVSAIEHPSILEMAKIWKAEGREVTFLPVDKHGVVSLESLQQTLEHRSGESPLVCLMAANNETGVLQPIFKAAQLCRAAKAHLHVDATQAIGKIPFDFTALEIDSLVFAPHKFHGPAGIGGLLIAPHIPFKAIWRGGAQQLGMRPGTESVPLAVGAASALQLACDSLHQMQAEIQPLRDSFEQQLQNAIPGLVIHGGLAERLATTSCLGFPHIDRQSMLMGLDMNGVCCSSGSACASGSSEPSYVLQAMDVAAETLQGSLRFGLSKFSTPVEINDASDRIINCFNRLRP</sequence>
<dbReference type="GO" id="GO:0031071">
    <property type="term" value="F:cysteine desulfurase activity"/>
    <property type="evidence" value="ECO:0007669"/>
    <property type="project" value="UniProtKB-EC"/>
</dbReference>
<dbReference type="Gene3D" id="3.40.640.10">
    <property type="entry name" value="Type I PLP-dependent aspartate aminotransferase-like (Major domain)"/>
    <property type="match status" value="1"/>
</dbReference>
<dbReference type="InterPro" id="IPR015422">
    <property type="entry name" value="PyrdxlP-dep_Trfase_small"/>
</dbReference>
<evidence type="ECO:0000313" key="10">
    <source>
        <dbReference type="EMBL" id="QDS96742.1"/>
    </source>
</evidence>
<evidence type="ECO:0000256" key="5">
    <source>
        <dbReference type="ARBA" id="ARBA00022898"/>
    </source>
</evidence>
<keyword evidence="4" id="KW-0479">Metal-binding</keyword>
<organism evidence="10 11">
    <name type="scientific">Roseimaritima multifibrata</name>
    <dbReference type="NCBI Taxonomy" id="1930274"/>
    <lineage>
        <taxon>Bacteria</taxon>
        <taxon>Pseudomonadati</taxon>
        <taxon>Planctomycetota</taxon>
        <taxon>Planctomycetia</taxon>
        <taxon>Pirellulales</taxon>
        <taxon>Pirellulaceae</taxon>
        <taxon>Roseimaritima</taxon>
    </lineage>
</organism>
<dbReference type="EMBL" id="CP036262">
    <property type="protein sequence ID" value="QDS96742.1"/>
    <property type="molecule type" value="Genomic_DNA"/>
</dbReference>
<dbReference type="SUPFAM" id="SSF53383">
    <property type="entry name" value="PLP-dependent transferases"/>
    <property type="match status" value="1"/>
</dbReference>
<comment type="cofactor">
    <cofactor evidence="1">
        <name>pyridoxal 5'-phosphate</name>
        <dbReference type="ChEBI" id="CHEBI:597326"/>
    </cofactor>
</comment>
<dbReference type="RefSeq" id="WP_145354826.1">
    <property type="nucleotide sequence ID" value="NZ_CP036262.1"/>
</dbReference>
<comment type="catalytic activity">
    <reaction evidence="8">
        <text>(sulfur carrier)-H + L-cysteine = (sulfur carrier)-SH + L-alanine</text>
        <dbReference type="Rhea" id="RHEA:43892"/>
        <dbReference type="Rhea" id="RHEA-COMP:14737"/>
        <dbReference type="Rhea" id="RHEA-COMP:14739"/>
        <dbReference type="ChEBI" id="CHEBI:29917"/>
        <dbReference type="ChEBI" id="CHEBI:35235"/>
        <dbReference type="ChEBI" id="CHEBI:57972"/>
        <dbReference type="ChEBI" id="CHEBI:64428"/>
        <dbReference type="EC" id="2.8.1.7"/>
    </reaction>
</comment>
<dbReference type="PANTHER" id="PTHR11601">
    <property type="entry name" value="CYSTEINE DESULFURYLASE FAMILY MEMBER"/>
    <property type="match status" value="1"/>
</dbReference>
<feature type="domain" description="Aminotransferase class V" evidence="9">
    <location>
        <begin position="2"/>
        <end position="365"/>
    </location>
</feature>
<evidence type="ECO:0000313" key="11">
    <source>
        <dbReference type="Proteomes" id="UP000320672"/>
    </source>
</evidence>
<keyword evidence="7" id="KW-0411">Iron-sulfur</keyword>
<reference evidence="10 11" key="1">
    <citation type="submission" date="2019-02" db="EMBL/GenBank/DDBJ databases">
        <title>Deep-cultivation of Planctomycetes and their phenomic and genomic characterization uncovers novel biology.</title>
        <authorList>
            <person name="Wiegand S."/>
            <person name="Jogler M."/>
            <person name="Boedeker C."/>
            <person name="Pinto D."/>
            <person name="Vollmers J."/>
            <person name="Rivas-Marin E."/>
            <person name="Kohn T."/>
            <person name="Peeters S.H."/>
            <person name="Heuer A."/>
            <person name="Rast P."/>
            <person name="Oberbeckmann S."/>
            <person name="Bunk B."/>
            <person name="Jeske O."/>
            <person name="Meyerdierks A."/>
            <person name="Storesund J.E."/>
            <person name="Kallscheuer N."/>
            <person name="Luecker S."/>
            <person name="Lage O.M."/>
            <person name="Pohl T."/>
            <person name="Merkel B.J."/>
            <person name="Hornburger P."/>
            <person name="Mueller R.-W."/>
            <person name="Bruemmer F."/>
            <person name="Labrenz M."/>
            <person name="Spormann A.M."/>
            <person name="Op den Camp H."/>
            <person name="Overmann J."/>
            <person name="Amann R."/>
            <person name="Jetten M.S.M."/>
            <person name="Mascher T."/>
            <person name="Medema M.H."/>
            <person name="Devos D.P."/>
            <person name="Kaster A.-K."/>
            <person name="Ovreas L."/>
            <person name="Rohde M."/>
            <person name="Galperin M.Y."/>
            <person name="Jogler C."/>
        </authorList>
    </citation>
    <scope>NUCLEOTIDE SEQUENCE [LARGE SCALE GENOMIC DNA]</scope>
    <source>
        <strain evidence="10 11">FF011L</strain>
    </source>
</reference>
<dbReference type="PIRSF" id="PIRSF005572">
    <property type="entry name" value="NifS"/>
    <property type="match status" value="1"/>
</dbReference>
<dbReference type="InterPro" id="IPR015421">
    <property type="entry name" value="PyrdxlP-dep_Trfase_major"/>
</dbReference>
<dbReference type="Proteomes" id="UP000320672">
    <property type="component" value="Chromosome"/>
</dbReference>
<comment type="similarity">
    <text evidence="2">Belongs to the class-V pyridoxal-phosphate-dependent aminotransferase family. NifS/IscS subfamily.</text>
</comment>
<dbReference type="InterPro" id="IPR000192">
    <property type="entry name" value="Aminotrans_V_dom"/>
</dbReference>
<evidence type="ECO:0000256" key="3">
    <source>
        <dbReference type="ARBA" id="ARBA00022679"/>
    </source>
</evidence>
<dbReference type="Gene3D" id="3.90.1150.10">
    <property type="entry name" value="Aspartate Aminotransferase, domain 1"/>
    <property type="match status" value="1"/>
</dbReference>
<evidence type="ECO:0000256" key="8">
    <source>
        <dbReference type="ARBA" id="ARBA00050776"/>
    </source>
</evidence>
<evidence type="ECO:0000256" key="7">
    <source>
        <dbReference type="ARBA" id="ARBA00023014"/>
    </source>
</evidence>
<dbReference type="Pfam" id="PF00266">
    <property type="entry name" value="Aminotran_5"/>
    <property type="match status" value="1"/>
</dbReference>
<dbReference type="EC" id="2.8.1.7" evidence="10"/>
<dbReference type="GO" id="GO:0046872">
    <property type="term" value="F:metal ion binding"/>
    <property type="evidence" value="ECO:0007669"/>
    <property type="project" value="UniProtKB-KW"/>
</dbReference>
<evidence type="ECO:0000256" key="6">
    <source>
        <dbReference type="ARBA" id="ARBA00023004"/>
    </source>
</evidence>
<dbReference type="AlphaFoldDB" id="A0A517MPD9"/>
<dbReference type="OrthoDB" id="9808002at2"/>
<evidence type="ECO:0000256" key="1">
    <source>
        <dbReference type="ARBA" id="ARBA00001933"/>
    </source>
</evidence>
<dbReference type="KEGG" id="rml:FF011L_55550"/>
<dbReference type="PANTHER" id="PTHR11601:SF34">
    <property type="entry name" value="CYSTEINE DESULFURASE"/>
    <property type="match status" value="1"/>
</dbReference>
<protein>
    <submittedName>
        <fullName evidence="10">Cysteine desulfurase</fullName>
        <ecNumber evidence="10">2.8.1.7</ecNumber>
    </submittedName>
</protein>
<keyword evidence="6" id="KW-0408">Iron</keyword>
<keyword evidence="5" id="KW-0663">Pyridoxal phosphate</keyword>
<dbReference type="InterPro" id="IPR015424">
    <property type="entry name" value="PyrdxlP-dep_Trfase"/>
</dbReference>
<dbReference type="GO" id="GO:0051536">
    <property type="term" value="F:iron-sulfur cluster binding"/>
    <property type="evidence" value="ECO:0007669"/>
    <property type="project" value="UniProtKB-KW"/>
</dbReference>
<evidence type="ECO:0000256" key="4">
    <source>
        <dbReference type="ARBA" id="ARBA00022723"/>
    </source>
</evidence>
<evidence type="ECO:0000256" key="2">
    <source>
        <dbReference type="ARBA" id="ARBA00006490"/>
    </source>
</evidence>
<gene>
    <name evidence="10" type="primary">nifS</name>
    <name evidence="10" type="ORF">FF011L_55550</name>
</gene>
<name>A0A517MPD9_9BACT</name>
<dbReference type="InterPro" id="IPR016454">
    <property type="entry name" value="Cysteine_dSase"/>
</dbReference>
<evidence type="ECO:0000259" key="9">
    <source>
        <dbReference type="Pfam" id="PF00266"/>
    </source>
</evidence>